<dbReference type="SUPFAM" id="SSF51445">
    <property type="entry name" value="(Trans)glycosidases"/>
    <property type="match status" value="1"/>
</dbReference>
<dbReference type="InterPro" id="IPR036779">
    <property type="entry name" value="LysM_dom_sf"/>
</dbReference>
<evidence type="ECO:0000259" key="3">
    <source>
        <dbReference type="PROSITE" id="PS51782"/>
    </source>
</evidence>
<evidence type="ECO:0000313" key="5">
    <source>
        <dbReference type="EMBL" id="SJZ90898.1"/>
    </source>
</evidence>
<dbReference type="InterPro" id="IPR011583">
    <property type="entry name" value="Chitinase_II/V-like_cat"/>
</dbReference>
<dbReference type="Gene3D" id="3.10.50.10">
    <property type="match status" value="1"/>
</dbReference>
<dbReference type="RefSeq" id="WP_087679419.1">
    <property type="nucleotide sequence ID" value="NZ_FUWV01000017.1"/>
</dbReference>
<evidence type="ECO:0000259" key="4">
    <source>
        <dbReference type="PROSITE" id="PS51910"/>
    </source>
</evidence>
<evidence type="ECO:0000256" key="1">
    <source>
        <dbReference type="ARBA" id="ARBA00022801"/>
    </source>
</evidence>
<organism evidence="5 6">
    <name type="scientific">Garciella nitratireducens DSM 15102</name>
    <dbReference type="NCBI Taxonomy" id="1121911"/>
    <lineage>
        <taxon>Bacteria</taxon>
        <taxon>Bacillati</taxon>
        <taxon>Bacillota</taxon>
        <taxon>Clostridia</taxon>
        <taxon>Eubacteriales</taxon>
        <taxon>Eubacteriaceae</taxon>
        <taxon>Garciella</taxon>
    </lineage>
</organism>
<feature type="domain" description="LysM" evidence="3">
    <location>
        <begin position="51"/>
        <end position="95"/>
    </location>
</feature>
<dbReference type="PANTHER" id="PTHR46066">
    <property type="entry name" value="CHITINASE DOMAIN-CONTAINING PROTEIN 1 FAMILY MEMBER"/>
    <property type="match status" value="1"/>
</dbReference>
<dbReference type="InterPro" id="IPR041704">
    <property type="entry name" value="CFLE_GH18"/>
</dbReference>
<dbReference type="Pfam" id="PF01476">
    <property type="entry name" value="LysM"/>
    <property type="match status" value="2"/>
</dbReference>
<dbReference type="PANTHER" id="PTHR46066:SF2">
    <property type="entry name" value="CHITINASE DOMAIN-CONTAINING PROTEIN 1"/>
    <property type="match status" value="1"/>
</dbReference>
<dbReference type="GO" id="GO:0016798">
    <property type="term" value="F:hydrolase activity, acting on glycosyl bonds"/>
    <property type="evidence" value="ECO:0007669"/>
    <property type="project" value="UniProtKB-KW"/>
</dbReference>
<dbReference type="CDD" id="cd02874">
    <property type="entry name" value="GH18_CFLE_spore_hydrolase"/>
    <property type="match status" value="1"/>
</dbReference>
<proteinExistence type="predicted"/>
<feature type="domain" description="GH18" evidence="4">
    <location>
        <begin position="100"/>
        <end position="428"/>
    </location>
</feature>
<protein>
    <submittedName>
        <fullName evidence="5">Spore germination protein</fullName>
    </submittedName>
</protein>
<dbReference type="SUPFAM" id="SSF54106">
    <property type="entry name" value="LysM domain"/>
    <property type="match status" value="2"/>
</dbReference>
<dbReference type="GO" id="GO:0008061">
    <property type="term" value="F:chitin binding"/>
    <property type="evidence" value="ECO:0007669"/>
    <property type="project" value="InterPro"/>
</dbReference>
<dbReference type="CDD" id="cd00118">
    <property type="entry name" value="LysM"/>
    <property type="match status" value="2"/>
</dbReference>
<keyword evidence="2" id="KW-0326">Glycosidase</keyword>
<name>A0A1T4PJ61_9FIRM</name>
<keyword evidence="6" id="KW-1185">Reference proteome</keyword>
<dbReference type="PROSITE" id="PS51782">
    <property type="entry name" value="LYSM"/>
    <property type="match status" value="2"/>
</dbReference>
<dbReference type="EMBL" id="FUWV01000017">
    <property type="protein sequence ID" value="SJZ90898.1"/>
    <property type="molecule type" value="Genomic_DNA"/>
</dbReference>
<dbReference type="InterPro" id="IPR017853">
    <property type="entry name" value="GH"/>
</dbReference>
<dbReference type="InterPro" id="IPR018392">
    <property type="entry name" value="LysM"/>
</dbReference>
<dbReference type="GO" id="GO:0005975">
    <property type="term" value="P:carbohydrate metabolic process"/>
    <property type="evidence" value="ECO:0007669"/>
    <property type="project" value="InterPro"/>
</dbReference>
<dbReference type="GO" id="GO:0012505">
    <property type="term" value="C:endomembrane system"/>
    <property type="evidence" value="ECO:0007669"/>
    <property type="project" value="TreeGrafter"/>
</dbReference>
<accession>A0A1T4PJ61</accession>
<dbReference type="PROSITE" id="PS51910">
    <property type="entry name" value="GH18_2"/>
    <property type="match status" value="1"/>
</dbReference>
<sequence>MEIHVVQSGETIFTIAAAYGVDPQRILDINQIQHLPYLVPGQALIIPITESLYTVQQGDSLWSIAKEFNINLQELIDLNNIQNPHLIYPGMVLKIPIGDPVKFGTIQTNAYINPIGNEQDIQQIHSVEAYLTYLSPFSYQIKEDGTLTDPQDDLVLQAAKDHGIAPLMVLTNFKDGNFDTGLAHTVLSDEGMQDILIKNLLEVLERKNYYGLNIDFERVASEDRERYNEFLKKVVGKLKPKEYPVSTALAPKPYEIEQGEWHGAHDYQAHGEIVDFVVIMTYEYGWAGGQPMAVSPLNEVRSVLDYATSVIPSEKIMMGIPLYGYDWTLPYTPEGDWAAAISPQYALQLATKYGAVIEYDYVMQSPYFYYWDNGVQHEVWFEDARSIQAKLYLVDEYGLKGVSYWVLGYDFAQNWVVLKNMYNIQKIED</sequence>
<dbReference type="GO" id="GO:0070492">
    <property type="term" value="F:oligosaccharide binding"/>
    <property type="evidence" value="ECO:0007669"/>
    <property type="project" value="TreeGrafter"/>
</dbReference>
<feature type="domain" description="LysM" evidence="3">
    <location>
        <begin position="2"/>
        <end position="46"/>
    </location>
</feature>
<dbReference type="Proteomes" id="UP000196365">
    <property type="component" value="Unassembled WGS sequence"/>
</dbReference>
<dbReference type="SMART" id="SM00636">
    <property type="entry name" value="Glyco_18"/>
    <property type="match status" value="1"/>
</dbReference>
<dbReference type="Gene3D" id="3.10.350.10">
    <property type="entry name" value="LysM domain"/>
    <property type="match status" value="2"/>
</dbReference>
<dbReference type="OrthoDB" id="9769314at2"/>
<dbReference type="InterPro" id="IPR029070">
    <property type="entry name" value="Chitinase_insertion_sf"/>
</dbReference>
<dbReference type="SMART" id="SM00257">
    <property type="entry name" value="LysM"/>
    <property type="match status" value="2"/>
</dbReference>
<dbReference type="Pfam" id="PF00704">
    <property type="entry name" value="Glyco_hydro_18"/>
    <property type="match status" value="1"/>
</dbReference>
<dbReference type="AlphaFoldDB" id="A0A1T4PJ61"/>
<reference evidence="5 6" key="1">
    <citation type="submission" date="2017-02" db="EMBL/GenBank/DDBJ databases">
        <authorList>
            <person name="Peterson S.W."/>
        </authorList>
    </citation>
    <scope>NUCLEOTIDE SEQUENCE [LARGE SCALE GENOMIC DNA]</scope>
    <source>
        <strain evidence="5 6">DSM 15102</strain>
    </source>
</reference>
<keyword evidence="1" id="KW-0378">Hydrolase</keyword>
<gene>
    <name evidence="5" type="ORF">SAMN02745973_02074</name>
</gene>
<dbReference type="InterPro" id="IPR001223">
    <property type="entry name" value="Glyco_hydro18_cat"/>
</dbReference>
<evidence type="ECO:0000313" key="6">
    <source>
        <dbReference type="Proteomes" id="UP000196365"/>
    </source>
</evidence>
<evidence type="ECO:0000256" key="2">
    <source>
        <dbReference type="ARBA" id="ARBA00023295"/>
    </source>
</evidence>
<dbReference type="Gene3D" id="3.20.20.80">
    <property type="entry name" value="Glycosidases"/>
    <property type="match status" value="1"/>
</dbReference>